<evidence type="ECO:0000256" key="4">
    <source>
        <dbReference type="ARBA" id="ARBA00022692"/>
    </source>
</evidence>
<evidence type="ECO:0000256" key="8">
    <source>
        <dbReference type="SAM" id="Phobius"/>
    </source>
</evidence>
<keyword evidence="4 8" id="KW-0812">Transmembrane</keyword>
<evidence type="ECO:0000313" key="9">
    <source>
        <dbReference type="EMBL" id="QGQ96764.1"/>
    </source>
</evidence>
<gene>
    <name evidence="9" type="ORF">EHS13_18710</name>
</gene>
<keyword evidence="6 8" id="KW-1133">Transmembrane helix</keyword>
<feature type="transmembrane region" description="Helical" evidence="8">
    <location>
        <begin position="106"/>
        <end position="125"/>
    </location>
</feature>
<dbReference type="GO" id="GO:0006508">
    <property type="term" value="P:proteolysis"/>
    <property type="evidence" value="ECO:0007669"/>
    <property type="project" value="UniProtKB-KW"/>
</dbReference>
<keyword evidence="2" id="KW-0673">Quorum sensing</keyword>
<proteinExistence type="predicted"/>
<keyword evidence="3" id="KW-0645">Protease</keyword>
<feature type="transmembrane region" description="Helical" evidence="8">
    <location>
        <begin position="137"/>
        <end position="163"/>
    </location>
</feature>
<keyword evidence="10" id="KW-1185">Reference proteome</keyword>
<evidence type="ECO:0000256" key="5">
    <source>
        <dbReference type="ARBA" id="ARBA00022801"/>
    </source>
</evidence>
<feature type="transmembrane region" description="Helical" evidence="8">
    <location>
        <begin position="28"/>
        <end position="49"/>
    </location>
</feature>
<dbReference type="GO" id="GO:0008233">
    <property type="term" value="F:peptidase activity"/>
    <property type="evidence" value="ECO:0007669"/>
    <property type="project" value="UniProtKB-KW"/>
</dbReference>
<name>A0A6B8RLY1_9BACL</name>
<evidence type="ECO:0008006" key="11">
    <source>
        <dbReference type="Google" id="ProtNLM"/>
    </source>
</evidence>
<protein>
    <recommendedName>
        <fullName evidence="11">Accessory regulator AgrB</fullName>
    </recommendedName>
</protein>
<dbReference type="OrthoDB" id="2666767at2"/>
<evidence type="ECO:0000256" key="6">
    <source>
        <dbReference type="ARBA" id="ARBA00022989"/>
    </source>
</evidence>
<dbReference type="GO" id="GO:0009372">
    <property type="term" value="P:quorum sensing"/>
    <property type="evidence" value="ECO:0007669"/>
    <property type="project" value="UniProtKB-KW"/>
</dbReference>
<keyword evidence="1" id="KW-1003">Cell membrane</keyword>
<evidence type="ECO:0000256" key="7">
    <source>
        <dbReference type="ARBA" id="ARBA00023136"/>
    </source>
</evidence>
<evidence type="ECO:0000313" key="10">
    <source>
        <dbReference type="Proteomes" id="UP000426246"/>
    </source>
</evidence>
<dbReference type="AlphaFoldDB" id="A0A6B8RLY1"/>
<reference evidence="10" key="1">
    <citation type="submission" date="2018-11" db="EMBL/GenBank/DDBJ databases">
        <title>Complete genome sequence of Paenibacillus sp. ML311-T8.</title>
        <authorList>
            <person name="Nam Y.-D."/>
            <person name="Kang J."/>
            <person name="Chung W.-H."/>
            <person name="Park Y.S."/>
        </authorList>
    </citation>
    <scope>NUCLEOTIDE SEQUENCE [LARGE SCALE GENOMIC DNA]</scope>
    <source>
        <strain evidence="10">ML311-T8</strain>
    </source>
</reference>
<sequence>MTPIVYRLADNIAQSIRRNDPESSSIEVLRFALIALINAVIVIGSMLVVGALTGHFLDTLIASFAFPVLRYFSGGMHLRSSALCNVISVVIIAICVYTPMEYWYNGLVLNALSIGFLAIYAPSGIKQSKMKKENYFILKCIAILIVSTDFIFHSSVLSIALFAQSVTTVPIFEKWLDRINW</sequence>
<dbReference type="SMART" id="SM00793">
    <property type="entry name" value="AgrB"/>
    <property type="match status" value="1"/>
</dbReference>
<dbReference type="GO" id="GO:0016020">
    <property type="term" value="C:membrane"/>
    <property type="evidence" value="ECO:0007669"/>
    <property type="project" value="InterPro"/>
</dbReference>
<dbReference type="EMBL" id="CP034235">
    <property type="protein sequence ID" value="QGQ96764.1"/>
    <property type="molecule type" value="Genomic_DNA"/>
</dbReference>
<keyword evidence="5" id="KW-0378">Hydrolase</keyword>
<keyword evidence="7 8" id="KW-0472">Membrane</keyword>
<feature type="transmembrane region" description="Helical" evidence="8">
    <location>
        <begin position="82"/>
        <end position="100"/>
    </location>
</feature>
<organism evidence="9 10">
    <name type="scientific">Paenibacillus psychroresistens</name>
    <dbReference type="NCBI Taxonomy" id="1778678"/>
    <lineage>
        <taxon>Bacteria</taxon>
        <taxon>Bacillati</taxon>
        <taxon>Bacillota</taxon>
        <taxon>Bacilli</taxon>
        <taxon>Bacillales</taxon>
        <taxon>Paenibacillaceae</taxon>
        <taxon>Paenibacillus</taxon>
    </lineage>
</organism>
<evidence type="ECO:0000256" key="2">
    <source>
        <dbReference type="ARBA" id="ARBA00022654"/>
    </source>
</evidence>
<dbReference type="InterPro" id="IPR006741">
    <property type="entry name" value="AgrB"/>
</dbReference>
<dbReference type="KEGG" id="ppsc:EHS13_18710"/>
<dbReference type="RefSeq" id="WP_155701837.1">
    <property type="nucleotide sequence ID" value="NZ_CP034235.1"/>
</dbReference>
<dbReference type="Proteomes" id="UP000426246">
    <property type="component" value="Chromosome"/>
</dbReference>
<evidence type="ECO:0000256" key="1">
    <source>
        <dbReference type="ARBA" id="ARBA00022475"/>
    </source>
</evidence>
<accession>A0A6B8RLY1</accession>
<dbReference type="Pfam" id="PF04647">
    <property type="entry name" value="AgrB"/>
    <property type="match status" value="1"/>
</dbReference>
<evidence type="ECO:0000256" key="3">
    <source>
        <dbReference type="ARBA" id="ARBA00022670"/>
    </source>
</evidence>